<evidence type="ECO:0000313" key="5">
    <source>
        <dbReference type="EMBL" id="RFB01611.1"/>
    </source>
</evidence>
<organism evidence="5 6">
    <name type="scientific">Parvularcula marina</name>
    <dbReference type="NCBI Taxonomy" id="2292771"/>
    <lineage>
        <taxon>Bacteria</taxon>
        <taxon>Pseudomonadati</taxon>
        <taxon>Pseudomonadota</taxon>
        <taxon>Alphaproteobacteria</taxon>
        <taxon>Parvularculales</taxon>
        <taxon>Parvularculaceae</taxon>
        <taxon>Parvularcula</taxon>
    </lineage>
</organism>
<dbReference type="AlphaFoldDB" id="A0A371R822"/>
<protein>
    <recommendedName>
        <fullName evidence="1">[acyl-carrier-protein] S-malonyltransferase</fullName>
        <ecNumber evidence="1">2.3.1.39</ecNumber>
    </recommendedName>
</protein>
<dbReference type="Proteomes" id="UP000264589">
    <property type="component" value="Unassembled WGS sequence"/>
</dbReference>
<evidence type="ECO:0000256" key="2">
    <source>
        <dbReference type="ARBA" id="ARBA00022679"/>
    </source>
</evidence>
<dbReference type="SUPFAM" id="SSF52151">
    <property type="entry name" value="FabD/lysophospholipase-like"/>
    <property type="match status" value="1"/>
</dbReference>
<evidence type="ECO:0000313" key="6">
    <source>
        <dbReference type="Proteomes" id="UP000264589"/>
    </source>
</evidence>
<keyword evidence="2 5" id="KW-0808">Transferase</keyword>
<sequence>MSKTKRTALVVAPGRGVYNAAELGYFHHHHESRLNLLSGFDAQRAERDQTSLAELDGAERFTLSKFTRGDNASGLIYACSYADYLAIDREAFDIVAVTGNSMGWYTALACGGALDGDQGFEVVNTMGTIMQEDLIGGQLIYPFVDGDWREIPGKREELLALVKDIPDLHVSIRLGGMLVLAGMELALKEAESRLPLIQDRYPMRLANHAAFHTPLLEGNSARGKSALPPSLFGQPETPMIDGRGHVWLSKATPIETLWDYTFGEQVTQTYDFTRAVITGLHEFAPDVVILLGPGTTLGGATAQAMIECEWGGLTSKADFIARQKEDPLILSMGMDDQRKDVIA</sequence>
<dbReference type="InterPro" id="IPR016035">
    <property type="entry name" value="Acyl_Trfase/lysoPLipase"/>
</dbReference>
<dbReference type="InterPro" id="IPR050858">
    <property type="entry name" value="Mal-CoA-ACP_Trans/PKS_FabD"/>
</dbReference>
<dbReference type="InterPro" id="IPR001227">
    <property type="entry name" value="Ac_transferase_dom_sf"/>
</dbReference>
<gene>
    <name evidence="5" type="ORF">DX908_15135</name>
</gene>
<evidence type="ECO:0000256" key="1">
    <source>
        <dbReference type="ARBA" id="ARBA00013258"/>
    </source>
</evidence>
<comment type="caution">
    <text evidence="5">The sequence shown here is derived from an EMBL/GenBank/DDBJ whole genome shotgun (WGS) entry which is preliminary data.</text>
</comment>
<dbReference type="Gene3D" id="3.30.70.250">
    <property type="entry name" value="Malonyl-CoA ACP transacylase, ACP-binding"/>
    <property type="match status" value="1"/>
</dbReference>
<reference evidence="5 6" key="1">
    <citation type="submission" date="2018-08" db="EMBL/GenBank/DDBJ databases">
        <title>Parvularcula sp. SM1705, isolated from surface water of the South Sea China.</title>
        <authorList>
            <person name="Sun L."/>
        </authorList>
    </citation>
    <scope>NUCLEOTIDE SEQUENCE [LARGE SCALE GENOMIC DNA]</scope>
    <source>
        <strain evidence="5 6">SM1705</strain>
    </source>
</reference>
<dbReference type="EMBL" id="QUQO01000002">
    <property type="protein sequence ID" value="RFB01611.1"/>
    <property type="molecule type" value="Genomic_DNA"/>
</dbReference>
<keyword evidence="3" id="KW-0012">Acyltransferase</keyword>
<keyword evidence="6" id="KW-1185">Reference proteome</keyword>
<proteinExistence type="predicted"/>
<dbReference type="OrthoDB" id="5756162at2"/>
<dbReference type="Gene3D" id="3.40.366.10">
    <property type="entry name" value="Malonyl-Coenzyme A Acyl Carrier Protein, domain 2"/>
    <property type="match status" value="1"/>
</dbReference>
<accession>A0A371R822</accession>
<dbReference type="PANTHER" id="PTHR42681:SF1">
    <property type="entry name" value="MALONYL-COA-ACYL CARRIER PROTEIN TRANSACYLASE, MITOCHONDRIAL"/>
    <property type="match status" value="1"/>
</dbReference>
<comment type="catalytic activity">
    <reaction evidence="4">
        <text>holo-[ACP] + malonyl-CoA = malonyl-[ACP] + CoA</text>
        <dbReference type="Rhea" id="RHEA:41792"/>
        <dbReference type="Rhea" id="RHEA-COMP:9623"/>
        <dbReference type="Rhea" id="RHEA-COMP:9685"/>
        <dbReference type="ChEBI" id="CHEBI:57287"/>
        <dbReference type="ChEBI" id="CHEBI:57384"/>
        <dbReference type="ChEBI" id="CHEBI:64479"/>
        <dbReference type="ChEBI" id="CHEBI:78449"/>
        <dbReference type="EC" id="2.3.1.39"/>
    </reaction>
</comment>
<dbReference type="RefSeq" id="WP_116393327.1">
    <property type="nucleotide sequence ID" value="NZ_QUQO01000002.1"/>
</dbReference>
<evidence type="ECO:0000256" key="3">
    <source>
        <dbReference type="ARBA" id="ARBA00023315"/>
    </source>
</evidence>
<name>A0A371R822_9PROT</name>
<dbReference type="EC" id="2.3.1.39" evidence="1"/>
<dbReference type="PANTHER" id="PTHR42681">
    <property type="entry name" value="MALONYL-COA-ACYL CARRIER PROTEIN TRANSACYLASE, MITOCHONDRIAL"/>
    <property type="match status" value="1"/>
</dbReference>
<dbReference type="InParanoid" id="A0A371R822"/>
<evidence type="ECO:0000256" key="4">
    <source>
        <dbReference type="ARBA" id="ARBA00048462"/>
    </source>
</evidence>
<dbReference type="GO" id="GO:0004314">
    <property type="term" value="F:[acyl-carrier-protein] S-malonyltransferase activity"/>
    <property type="evidence" value="ECO:0007669"/>
    <property type="project" value="UniProtKB-EC"/>
</dbReference>
<dbReference type="GO" id="GO:0006633">
    <property type="term" value="P:fatty acid biosynthetic process"/>
    <property type="evidence" value="ECO:0007669"/>
    <property type="project" value="TreeGrafter"/>
</dbReference>